<dbReference type="Proteomes" id="UP001169069">
    <property type="component" value="Unassembled WGS sequence"/>
</dbReference>
<dbReference type="EMBL" id="JAQIBD010000005">
    <property type="protein sequence ID" value="MDM5272728.1"/>
    <property type="molecule type" value="Genomic_DNA"/>
</dbReference>
<comment type="caution">
    <text evidence="2">The sequence shown here is derived from an EMBL/GenBank/DDBJ whole genome shotgun (WGS) entry which is preliminary data.</text>
</comment>
<name>A0ABT7R0X9_9BACT</name>
<keyword evidence="3" id="KW-1185">Reference proteome</keyword>
<feature type="signal peptide" evidence="1">
    <location>
        <begin position="1"/>
        <end position="22"/>
    </location>
</feature>
<feature type="chain" id="PRO_5046627184" evidence="1">
    <location>
        <begin position="23"/>
        <end position="148"/>
    </location>
</feature>
<organism evidence="2 3">
    <name type="scientific">Sulfurovum zhangzhouensis</name>
    <dbReference type="NCBI Taxonomy" id="3019067"/>
    <lineage>
        <taxon>Bacteria</taxon>
        <taxon>Pseudomonadati</taxon>
        <taxon>Campylobacterota</taxon>
        <taxon>Epsilonproteobacteria</taxon>
        <taxon>Campylobacterales</taxon>
        <taxon>Sulfurovaceae</taxon>
        <taxon>Sulfurovum</taxon>
    </lineage>
</organism>
<keyword evidence="1" id="KW-0732">Signal</keyword>
<gene>
    <name evidence="2" type="ORF">PGH07_11140</name>
</gene>
<reference evidence="2" key="1">
    <citation type="submission" date="2023-01" db="EMBL/GenBank/DDBJ databases">
        <title>Sulfurovum sp. zt1-1 genome assembly.</title>
        <authorList>
            <person name="Wang J."/>
        </authorList>
    </citation>
    <scope>NUCLEOTIDE SEQUENCE</scope>
    <source>
        <strain evidence="2">Zt1-1</strain>
    </source>
</reference>
<dbReference type="PANTHER" id="PTHR37691">
    <property type="entry name" value="BLR3518 PROTEIN"/>
    <property type="match status" value="1"/>
</dbReference>
<dbReference type="RefSeq" id="WP_289414575.1">
    <property type="nucleotide sequence ID" value="NZ_JAQIBD010000005.1"/>
</dbReference>
<dbReference type="Pfam" id="PF02635">
    <property type="entry name" value="DsrE"/>
    <property type="match status" value="1"/>
</dbReference>
<dbReference type="SUPFAM" id="SSF75169">
    <property type="entry name" value="DsrEFH-like"/>
    <property type="match status" value="1"/>
</dbReference>
<dbReference type="PANTHER" id="PTHR37691:SF1">
    <property type="entry name" value="BLR3518 PROTEIN"/>
    <property type="match status" value="1"/>
</dbReference>
<accession>A0ABT7R0X9</accession>
<protein>
    <submittedName>
        <fullName evidence="2">DsrE family protein</fullName>
    </submittedName>
</protein>
<proteinExistence type="predicted"/>
<dbReference type="Gene3D" id="3.40.1260.10">
    <property type="entry name" value="DsrEFH-like"/>
    <property type="match status" value="1"/>
</dbReference>
<evidence type="ECO:0000256" key="1">
    <source>
        <dbReference type="SAM" id="SignalP"/>
    </source>
</evidence>
<dbReference type="InterPro" id="IPR027396">
    <property type="entry name" value="DsrEFH-like"/>
</dbReference>
<evidence type="ECO:0000313" key="2">
    <source>
        <dbReference type="EMBL" id="MDM5272728.1"/>
    </source>
</evidence>
<sequence>MKKIWIILLFSISFLISDTEFADPKPSLENPRQFVFPITSDDEYEISHVLSSASNVMKFYGPEKCEVAIVCYSKGIKAVMKDANFFDKTLQPRLKSLMTYDVEFIACGNTMKTYNIDKKELLDGVDVVTAGIVELIERQVGGWIYIRP</sequence>
<evidence type="ECO:0000313" key="3">
    <source>
        <dbReference type="Proteomes" id="UP001169069"/>
    </source>
</evidence>
<dbReference type="InterPro" id="IPR003787">
    <property type="entry name" value="Sulphur_relay_DsrE/F-like"/>
</dbReference>